<keyword evidence="1" id="KW-0479">Metal-binding</keyword>
<dbReference type="InterPro" id="IPR012337">
    <property type="entry name" value="RNaseH-like_sf"/>
</dbReference>
<protein>
    <recommendedName>
        <fullName evidence="3">Reverse transcriptase Ty1/copia-type domain-containing protein</fullName>
    </recommendedName>
</protein>
<dbReference type="SUPFAM" id="SSF53098">
    <property type="entry name" value="Ribonuclease H-like"/>
    <property type="match status" value="1"/>
</dbReference>
<proteinExistence type="predicted"/>
<gene>
    <name evidence="4" type="ORF">SVIM_LOCUS360742</name>
</gene>
<feature type="domain" description="Reverse transcriptase Ty1/copia-type" evidence="3">
    <location>
        <begin position="507"/>
        <end position="596"/>
    </location>
</feature>
<dbReference type="GO" id="GO:0016787">
    <property type="term" value="F:hydrolase activity"/>
    <property type="evidence" value="ECO:0007669"/>
    <property type="project" value="UniProtKB-KW"/>
</dbReference>
<dbReference type="Gene3D" id="3.30.420.10">
    <property type="entry name" value="Ribonuclease H-like superfamily/Ribonuclease H"/>
    <property type="match status" value="1"/>
</dbReference>
<evidence type="ECO:0000256" key="2">
    <source>
        <dbReference type="ARBA" id="ARBA00022801"/>
    </source>
</evidence>
<dbReference type="EMBL" id="CAADRP010001796">
    <property type="protein sequence ID" value="VFU52511.1"/>
    <property type="molecule type" value="Genomic_DNA"/>
</dbReference>
<dbReference type="InterPro" id="IPR036397">
    <property type="entry name" value="RNaseH_sf"/>
</dbReference>
<sequence length="641" mass="71326">MVENSITDNPTFLTPMHTVTKSHLPAPPVNFPQARGMNGYNCYGNGGYKPFHRNRGRGQFNSQQRTFHQKNQFHARMHDMPVMNSGVFDSYKSSSSLSSNLAIQIQFVDSIAVKGRAQDYNAQNFIGNTSASALDYHASYLLAQDYHAQNNVIQAMNTVLQPPQPSVLQQSQNSSPVWIADSGATNHMTADLNNLSSSTTYRTNDIVQTVNSEGLLVSHVGQGHREDNIQRAMQLWTLSLSFYPSSSIPFRMSISVLSWSVSSLVYLASSISYLQGKFSKLPFQSRVHKSVIPFHTIHSDIWGPSPFVSIDGFRYYVTFINEFSCYCWLFPLVHKSDFYAIFVRFYHYVQTQFSSSIKPSHVPLPVVNNDNVIVCPAPVPHPSINSLSSPSSRSISATSSKSITAASLPLSSIPVDPASNYGNPSEVVQFRPECISVVLHIPDMNLHPMQTRSKSGILKKKVCLATSAASSTGDLTAVEPSSYKIALTIPVWLKAMNDELIALQSQQTWSLMPLPSDKNLVGCKWIFKIKRHADGSIARHKARLVAQGFSQEPGLDYGETFSPVVKPTTVRLVLALAAQFGWGLRQLDVKNAFLHEGYYICHVWKYESKSGEQTYNNRFGAFKGNQQVTTDDYDALVIRQP</sequence>
<dbReference type="AlphaFoldDB" id="A0A6N2MWC3"/>
<accession>A0A6N2MWC3</accession>
<dbReference type="GO" id="GO:0003676">
    <property type="term" value="F:nucleic acid binding"/>
    <property type="evidence" value="ECO:0007669"/>
    <property type="project" value="InterPro"/>
</dbReference>
<reference evidence="4" key="1">
    <citation type="submission" date="2019-03" db="EMBL/GenBank/DDBJ databases">
        <authorList>
            <person name="Mank J."/>
            <person name="Almeida P."/>
        </authorList>
    </citation>
    <scope>NUCLEOTIDE SEQUENCE</scope>
    <source>
        <strain evidence="4">78183</strain>
    </source>
</reference>
<dbReference type="GO" id="GO:0046872">
    <property type="term" value="F:metal ion binding"/>
    <property type="evidence" value="ECO:0007669"/>
    <property type="project" value="UniProtKB-KW"/>
</dbReference>
<name>A0A6N2MWC3_SALVM</name>
<dbReference type="Pfam" id="PF07727">
    <property type="entry name" value="RVT_2"/>
    <property type="match status" value="1"/>
</dbReference>
<organism evidence="4">
    <name type="scientific">Salix viminalis</name>
    <name type="common">Common osier</name>
    <name type="synonym">Basket willow</name>
    <dbReference type="NCBI Taxonomy" id="40686"/>
    <lineage>
        <taxon>Eukaryota</taxon>
        <taxon>Viridiplantae</taxon>
        <taxon>Streptophyta</taxon>
        <taxon>Embryophyta</taxon>
        <taxon>Tracheophyta</taxon>
        <taxon>Spermatophyta</taxon>
        <taxon>Magnoliopsida</taxon>
        <taxon>eudicotyledons</taxon>
        <taxon>Gunneridae</taxon>
        <taxon>Pentapetalae</taxon>
        <taxon>rosids</taxon>
        <taxon>fabids</taxon>
        <taxon>Malpighiales</taxon>
        <taxon>Salicaceae</taxon>
        <taxon>Saliceae</taxon>
        <taxon>Salix</taxon>
    </lineage>
</organism>
<keyword evidence="2" id="KW-0378">Hydrolase</keyword>
<evidence type="ECO:0000313" key="4">
    <source>
        <dbReference type="EMBL" id="VFU52511.1"/>
    </source>
</evidence>
<dbReference type="InterPro" id="IPR013103">
    <property type="entry name" value="RVT_2"/>
</dbReference>
<dbReference type="PANTHER" id="PTHR42648">
    <property type="entry name" value="TRANSPOSASE, PUTATIVE-RELATED"/>
    <property type="match status" value="1"/>
</dbReference>
<evidence type="ECO:0000256" key="1">
    <source>
        <dbReference type="ARBA" id="ARBA00022723"/>
    </source>
</evidence>
<evidence type="ECO:0000259" key="3">
    <source>
        <dbReference type="Pfam" id="PF07727"/>
    </source>
</evidence>
<dbReference type="PANTHER" id="PTHR42648:SF26">
    <property type="entry name" value="INTEGRASE CATALYTIC DOMAIN-CONTAINING PROTEIN"/>
    <property type="match status" value="1"/>
</dbReference>
<dbReference type="InterPro" id="IPR039537">
    <property type="entry name" value="Retrotran_Ty1/copia-like"/>
</dbReference>